<dbReference type="KEGG" id="apb:SAR116_0071"/>
<feature type="binding site" evidence="7">
    <location>
        <position position="145"/>
    </location>
    <ligand>
        <name>glyoxylate</name>
        <dbReference type="ChEBI" id="CHEBI:36655"/>
    </ligand>
</feature>
<feature type="binding site" evidence="7">
    <location>
        <position position="286"/>
    </location>
    <ligand>
        <name>FMN</name>
        <dbReference type="ChEBI" id="CHEBI:58210"/>
    </ligand>
</feature>
<dbReference type="CDD" id="cd02809">
    <property type="entry name" value="alpha_hydroxyacid_oxid_FMN"/>
    <property type="match status" value="1"/>
</dbReference>
<feature type="domain" description="FMN hydroxy acid dehydrogenase" evidence="8">
    <location>
        <begin position="14"/>
        <end position="393"/>
    </location>
</feature>
<protein>
    <submittedName>
        <fullName evidence="9">FMN-dependent alpha-hydroxy acid dehydrogenase</fullName>
        <ecNumber evidence="9">1.1.2.3</ecNumber>
    </submittedName>
</protein>
<evidence type="ECO:0000259" key="8">
    <source>
        <dbReference type="PROSITE" id="PS51349"/>
    </source>
</evidence>
<dbReference type="InterPro" id="IPR008259">
    <property type="entry name" value="FMN_hydac_DH_AS"/>
</dbReference>
<dbReference type="EMBL" id="CP001751">
    <property type="protein sequence ID" value="ADE38314.1"/>
    <property type="molecule type" value="Genomic_DNA"/>
</dbReference>
<dbReference type="GO" id="GO:0005886">
    <property type="term" value="C:plasma membrane"/>
    <property type="evidence" value="ECO:0007669"/>
    <property type="project" value="TreeGrafter"/>
</dbReference>
<feature type="binding site" evidence="7">
    <location>
        <position position="264"/>
    </location>
    <ligand>
        <name>FMN</name>
        <dbReference type="ChEBI" id="CHEBI:58210"/>
    </ligand>
</feature>
<dbReference type="PROSITE" id="PS00557">
    <property type="entry name" value="FMN_HYDROXY_ACID_DH_1"/>
    <property type="match status" value="1"/>
</dbReference>
<keyword evidence="10" id="KW-1185">Reference proteome</keyword>
<dbReference type="InterPro" id="IPR037396">
    <property type="entry name" value="FMN_HAD"/>
</dbReference>
<dbReference type="Gene3D" id="3.20.20.70">
    <property type="entry name" value="Aldolase class I"/>
    <property type="match status" value="1"/>
</dbReference>
<organism evidence="9 10">
    <name type="scientific">Puniceispirillum marinum (strain IMCC1322)</name>
    <dbReference type="NCBI Taxonomy" id="488538"/>
    <lineage>
        <taxon>Bacteria</taxon>
        <taxon>Pseudomonadati</taxon>
        <taxon>Pseudomonadota</taxon>
        <taxon>Alphaproteobacteria</taxon>
        <taxon>Candidatus Puniceispirillales</taxon>
        <taxon>Candidatus Puniceispirillaceae</taxon>
        <taxon>Candidatus Puniceispirillum</taxon>
    </lineage>
</organism>
<dbReference type="PANTHER" id="PTHR10578">
    <property type="entry name" value="S -2-HYDROXY-ACID OXIDASE-RELATED"/>
    <property type="match status" value="1"/>
</dbReference>
<dbReference type="EC" id="1.1.2.3" evidence="9"/>
<comment type="similarity">
    <text evidence="5">Belongs to the FMN-dependent alpha-hydroxy acid dehydrogenase family.</text>
</comment>
<feature type="binding site" evidence="7">
    <location>
        <position position="288"/>
    </location>
    <ligand>
        <name>glyoxylate</name>
        <dbReference type="ChEBI" id="CHEBI:36655"/>
    </ligand>
</feature>
<dbReference type="GO" id="GO:0010181">
    <property type="term" value="F:FMN binding"/>
    <property type="evidence" value="ECO:0007669"/>
    <property type="project" value="InterPro"/>
</dbReference>
<feature type="binding site" evidence="7">
    <location>
        <begin position="319"/>
        <end position="323"/>
    </location>
    <ligand>
        <name>FMN</name>
        <dbReference type="ChEBI" id="CHEBI:58210"/>
    </ligand>
</feature>
<evidence type="ECO:0000256" key="4">
    <source>
        <dbReference type="ARBA" id="ARBA00023002"/>
    </source>
</evidence>
<dbReference type="GO" id="GO:0004459">
    <property type="term" value="F:L-lactate dehydrogenase (NAD+) activity"/>
    <property type="evidence" value="ECO:0007669"/>
    <property type="project" value="TreeGrafter"/>
</dbReference>
<feature type="binding site" evidence="7">
    <location>
        <position position="143"/>
    </location>
    <ligand>
        <name>FMN</name>
        <dbReference type="ChEBI" id="CHEBI:58210"/>
    </ligand>
</feature>
<dbReference type="PROSITE" id="PS51349">
    <property type="entry name" value="FMN_HYDROXY_ACID_DH_2"/>
    <property type="match status" value="1"/>
</dbReference>
<evidence type="ECO:0000256" key="1">
    <source>
        <dbReference type="ARBA" id="ARBA00001917"/>
    </source>
</evidence>
<comment type="cofactor">
    <cofactor evidence="1">
        <name>FMN</name>
        <dbReference type="ChEBI" id="CHEBI:58210"/>
    </cofactor>
</comment>
<name>D5BNP7_PUNMI</name>
<dbReference type="eggNOG" id="COG1304">
    <property type="taxonomic scope" value="Bacteria"/>
</dbReference>
<gene>
    <name evidence="9" type="ordered locus">SAR116_0071</name>
</gene>
<evidence type="ECO:0000256" key="7">
    <source>
        <dbReference type="PIRSR" id="PIRSR000138-2"/>
    </source>
</evidence>
<feature type="binding site" evidence="7">
    <location>
        <position position="291"/>
    </location>
    <ligand>
        <name>glyoxylate</name>
        <dbReference type="ChEBI" id="CHEBI:36655"/>
    </ligand>
</feature>
<feature type="active site" description="Proton acceptor" evidence="6">
    <location>
        <position position="288"/>
    </location>
</feature>
<keyword evidence="4 9" id="KW-0560">Oxidoreductase</keyword>
<dbReference type="PIRSF" id="PIRSF000138">
    <property type="entry name" value="Al-hdrx_acd_dh"/>
    <property type="match status" value="1"/>
</dbReference>
<evidence type="ECO:0000313" key="9">
    <source>
        <dbReference type="EMBL" id="ADE38314.1"/>
    </source>
</evidence>
<feature type="binding site" evidence="7">
    <location>
        <position position="171"/>
    </location>
    <ligand>
        <name>FMN</name>
        <dbReference type="ChEBI" id="CHEBI:58210"/>
    </ligand>
</feature>
<accession>D5BNP7</accession>
<dbReference type="STRING" id="488538.SAR116_0071"/>
<evidence type="ECO:0000256" key="5">
    <source>
        <dbReference type="ARBA" id="ARBA00024042"/>
    </source>
</evidence>
<keyword evidence="3 7" id="KW-0288">FMN</keyword>
<dbReference type="Pfam" id="PF01070">
    <property type="entry name" value="FMN_dh"/>
    <property type="match status" value="1"/>
</dbReference>
<feature type="binding site" evidence="7">
    <location>
        <begin position="93"/>
        <end position="95"/>
    </location>
    <ligand>
        <name>FMN</name>
        <dbReference type="ChEBI" id="CHEBI:58210"/>
    </ligand>
</feature>
<feature type="binding site" evidence="7">
    <location>
        <position position="122"/>
    </location>
    <ligand>
        <name>FMN</name>
        <dbReference type="ChEBI" id="CHEBI:58210"/>
    </ligand>
</feature>
<dbReference type="GO" id="GO:0004460">
    <property type="term" value="F:L-lactate dehydrogenase (cytochrome) activity"/>
    <property type="evidence" value="ECO:0007669"/>
    <property type="project" value="UniProtKB-EC"/>
</dbReference>
<dbReference type="HOGENOM" id="CLU_020639_0_0_5"/>
<proteinExistence type="inferred from homology"/>
<keyword evidence="2 7" id="KW-0285">Flavoprotein</keyword>
<evidence type="ECO:0000256" key="2">
    <source>
        <dbReference type="ARBA" id="ARBA00022630"/>
    </source>
</evidence>
<reference evidence="9 10" key="1">
    <citation type="journal article" date="2010" name="J. Bacteriol.">
        <title>Complete genome sequence of "Candidatus Puniceispirillum marinum" IMCC1322, a representative of the SAR116 clade in the Alphaproteobacteria.</title>
        <authorList>
            <person name="Oh H.M."/>
            <person name="Kwon K.K."/>
            <person name="Kang I."/>
            <person name="Kang S.G."/>
            <person name="Lee J.H."/>
            <person name="Kim S.J."/>
            <person name="Cho J.C."/>
        </authorList>
    </citation>
    <scope>NUCLEOTIDE SEQUENCE [LARGE SCALE GENOMIC DNA]</scope>
    <source>
        <strain evidence="9 10">IMCC1322</strain>
    </source>
</reference>
<feature type="binding site" evidence="7">
    <location>
        <begin position="342"/>
        <end position="343"/>
    </location>
    <ligand>
        <name>FMN</name>
        <dbReference type="ChEBI" id="CHEBI:58210"/>
    </ligand>
</feature>
<dbReference type="InterPro" id="IPR013785">
    <property type="entry name" value="Aldolase_TIM"/>
</dbReference>
<evidence type="ECO:0000256" key="6">
    <source>
        <dbReference type="PIRSR" id="PIRSR000138-1"/>
    </source>
</evidence>
<dbReference type="InterPro" id="IPR012133">
    <property type="entry name" value="Alpha-hydoxy_acid_DH_FMN"/>
</dbReference>
<dbReference type="SUPFAM" id="SSF51395">
    <property type="entry name" value="FMN-linked oxidoreductases"/>
    <property type="match status" value="1"/>
</dbReference>
<dbReference type="GO" id="GO:0009060">
    <property type="term" value="P:aerobic respiration"/>
    <property type="evidence" value="ECO:0007669"/>
    <property type="project" value="TreeGrafter"/>
</dbReference>
<dbReference type="AlphaFoldDB" id="D5BNP7"/>
<sequence length="403" mass="43486">MICCKTSALQKGENVSKSLLSVQEARIRAKKRIPQMMFDFVDGASGDESLCGLNSRALDEIRLMPRVLVDVAERNLSCRILGQETGLPFGIAPMGMCSLSWPGADRYMAREAAARRFPLCVSTASSATLEQIIEDAEGHAWFQLYADQSGDFVDELIERAKVSGYEVLILTVDVPIPSVRTRDLRNGFTFPMQWGPRQIWDFATHPLWSLATVANSFAAGMPRPMNYVTSSFGTKFVRNASRGRANWSFLEMLRDRWLGKLVVKGVQCPQDALQIKAMGADAIYVSNHGGRQLNAAPTTIESLVAIRKAVGSTMPLIFDGGIRSGEHVIKALASGANFAMLGRGAMYGIGAAGASGLSDILDVISSEASSVMGLIGHKSVTEISAANLAATHHNNLSKGLDDA</sequence>
<dbReference type="OrthoDB" id="9770452at2"/>
<feature type="binding site" evidence="7">
    <location>
        <position position="180"/>
    </location>
    <ligand>
        <name>glyoxylate</name>
        <dbReference type="ChEBI" id="CHEBI:36655"/>
    </ligand>
</feature>
<evidence type="ECO:0000313" key="10">
    <source>
        <dbReference type="Proteomes" id="UP000007460"/>
    </source>
</evidence>
<dbReference type="InterPro" id="IPR000262">
    <property type="entry name" value="FMN-dep_DH"/>
</dbReference>
<dbReference type="PANTHER" id="PTHR10578:SF107">
    <property type="entry name" value="2-HYDROXYACID OXIDASE 1"/>
    <property type="match status" value="1"/>
</dbReference>
<evidence type="ECO:0000256" key="3">
    <source>
        <dbReference type="ARBA" id="ARBA00022643"/>
    </source>
</evidence>
<dbReference type="Proteomes" id="UP000007460">
    <property type="component" value="Chromosome"/>
</dbReference>